<dbReference type="AlphaFoldDB" id="A0A1M5HQJ7"/>
<reference evidence="1 2" key="1">
    <citation type="submission" date="2016-11" db="EMBL/GenBank/DDBJ databases">
        <authorList>
            <person name="Jaros S."/>
            <person name="Januszkiewicz K."/>
            <person name="Wedrychowicz H."/>
        </authorList>
    </citation>
    <scope>NUCLEOTIDE SEQUENCE [LARGE SCALE GENOMIC DNA]</scope>
    <source>
        <strain evidence="1 2">DSM 26897</strain>
    </source>
</reference>
<keyword evidence="2" id="KW-1185">Reference proteome</keyword>
<name>A0A1M5HQJ7_9BACT</name>
<evidence type="ECO:0000313" key="2">
    <source>
        <dbReference type="Proteomes" id="UP000184368"/>
    </source>
</evidence>
<proteinExistence type="predicted"/>
<evidence type="ECO:0000313" key="1">
    <source>
        <dbReference type="EMBL" id="SHG18210.1"/>
    </source>
</evidence>
<dbReference type="RefSeq" id="WP_158069905.1">
    <property type="nucleotide sequence ID" value="NZ_FQUO01000020.1"/>
</dbReference>
<dbReference type="EMBL" id="FQUO01000020">
    <property type="protein sequence ID" value="SHG18210.1"/>
    <property type="molecule type" value="Genomic_DNA"/>
</dbReference>
<sequence>MPYTSTITETPVEQSPDLPILAQHPVFEEPPLCPSAVEVTPSNLLELFLFAGIQNCPL</sequence>
<accession>A0A1M5HQJ7</accession>
<gene>
    <name evidence="1" type="ORF">SAMN05444008_12015</name>
</gene>
<organism evidence="1 2">
    <name type="scientific">Cnuella takakiae</name>
    <dbReference type="NCBI Taxonomy" id="1302690"/>
    <lineage>
        <taxon>Bacteria</taxon>
        <taxon>Pseudomonadati</taxon>
        <taxon>Bacteroidota</taxon>
        <taxon>Chitinophagia</taxon>
        <taxon>Chitinophagales</taxon>
        <taxon>Chitinophagaceae</taxon>
        <taxon>Cnuella</taxon>
    </lineage>
</organism>
<protein>
    <submittedName>
        <fullName evidence="1">Uncharacterized protein</fullName>
    </submittedName>
</protein>
<dbReference type="Proteomes" id="UP000184368">
    <property type="component" value="Unassembled WGS sequence"/>
</dbReference>